<dbReference type="Proteomes" id="UP000245591">
    <property type="component" value="Unassembled WGS sequence"/>
</dbReference>
<gene>
    <name evidence="2" type="ORF">BB558_001101</name>
</gene>
<dbReference type="EMBL" id="MBFU01000058">
    <property type="protein sequence ID" value="PWA02748.1"/>
    <property type="molecule type" value="Genomic_DNA"/>
</dbReference>
<dbReference type="AlphaFoldDB" id="A0A2U1JCN6"/>
<dbReference type="Pfam" id="PF01738">
    <property type="entry name" value="DLH"/>
    <property type="match status" value="1"/>
</dbReference>
<keyword evidence="3" id="KW-1185">Reference proteome</keyword>
<dbReference type="PANTHER" id="PTHR47668:SF1">
    <property type="entry name" value="DIENELACTONE HYDROLASE DOMAIN-CONTAINING PROTEIN-RELATED"/>
    <property type="match status" value="1"/>
</dbReference>
<dbReference type="Gene3D" id="3.40.50.1820">
    <property type="entry name" value="alpha/beta hydrolase"/>
    <property type="match status" value="1"/>
</dbReference>
<dbReference type="GO" id="GO:0016787">
    <property type="term" value="F:hydrolase activity"/>
    <property type="evidence" value="ECO:0007669"/>
    <property type="project" value="InterPro"/>
</dbReference>
<accession>A0A2U1JCN6</accession>
<proteinExistence type="predicted"/>
<feature type="domain" description="Dienelactone hydrolase" evidence="1">
    <location>
        <begin position="31"/>
        <end position="233"/>
    </location>
</feature>
<comment type="caution">
    <text evidence="2">The sequence shown here is derived from an EMBL/GenBank/DDBJ whole genome shotgun (WGS) entry which is preliminary data.</text>
</comment>
<evidence type="ECO:0000313" key="2">
    <source>
        <dbReference type="EMBL" id="PWA02748.1"/>
    </source>
</evidence>
<dbReference type="InterPro" id="IPR029058">
    <property type="entry name" value="AB_hydrolase_fold"/>
</dbReference>
<evidence type="ECO:0000313" key="3">
    <source>
        <dbReference type="Proteomes" id="UP000245591"/>
    </source>
</evidence>
<protein>
    <recommendedName>
        <fullName evidence="1">Dienelactone hydrolase domain-containing protein</fullName>
    </recommendedName>
</protein>
<organism evidence="2 3">
    <name type="scientific">Smittium angustum</name>
    <dbReference type="NCBI Taxonomy" id="133377"/>
    <lineage>
        <taxon>Eukaryota</taxon>
        <taxon>Fungi</taxon>
        <taxon>Fungi incertae sedis</taxon>
        <taxon>Zoopagomycota</taxon>
        <taxon>Kickxellomycotina</taxon>
        <taxon>Harpellomycetes</taxon>
        <taxon>Harpellales</taxon>
        <taxon>Legeriomycetaceae</taxon>
        <taxon>Smittium</taxon>
    </lineage>
</organism>
<dbReference type="InterPro" id="IPR002925">
    <property type="entry name" value="Dienelactn_hydro"/>
</dbReference>
<reference evidence="2 3" key="1">
    <citation type="journal article" date="2018" name="MBio">
        <title>Comparative Genomics Reveals the Core Gene Toolbox for the Fungus-Insect Symbiosis.</title>
        <authorList>
            <person name="Wang Y."/>
            <person name="Stata M."/>
            <person name="Wang W."/>
            <person name="Stajich J.E."/>
            <person name="White M.M."/>
            <person name="Moncalvo J.M."/>
        </authorList>
    </citation>
    <scope>NUCLEOTIDE SEQUENCE [LARGE SCALE GENOMIC DNA]</scope>
    <source>
        <strain evidence="2 3">AUS-126-30</strain>
    </source>
</reference>
<name>A0A2U1JCN6_SMIAN</name>
<evidence type="ECO:0000259" key="1">
    <source>
        <dbReference type="Pfam" id="PF01738"/>
    </source>
</evidence>
<dbReference type="SUPFAM" id="SSF53474">
    <property type="entry name" value="alpha/beta-Hydrolases"/>
    <property type="match status" value="1"/>
</dbReference>
<sequence length="243" mass="27430">MSFIEACCNTPPVQAEYTPIGKTFKLKDDLDCYVVGNPNSKAAIIYLYDIACLHPNAYQGCDIFAKSGFRVFMPDFLRSDPTLPLIKSDLGKILELIERKGTYEYLEGDFDITKNHIKNVEGFQSVALVGFCWGTKMAMQLSAHDTFYKAAALIHPSLLELSDFENVQCPIVILPSKDERDFTKDFAVINAKSFGNLCYQQRFDDMKHGWCAARGEWSNPHIASRSNEAFSIVMSRFHQILGI</sequence>
<dbReference type="PANTHER" id="PTHR47668">
    <property type="entry name" value="DIENELACTONE HYDROLASE FAMILY PROTEIN (AFU_ORTHOLOGUE AFUA_6G01940)"/>
    <property type="match status" value="1"/>
</dbReference>